<sequence length="56" mass="6162">MSTSEDSGSIEELRQVEQAARWFRAAGESGERWMLTCLDGSTDSGRARTGHVRCVS</sequence>
<dbReference type="Proteomes" id="UP000590749">
    <property type="component" value="Unassembled WGS sequence"/>
</dbReference>
<gene>
    <name evidence="1" type="ORF">FHR83_005938</name>
</gene>
<evidence type="ECO:0000313" key="2">
    <source>
        <dbReference type="Proteomes" id="UP000590749"/>
    </source>
</evidence>
<dbReference type="EMBL" id="JACHXF010000014">
    <property type="protein sequence ID" value="MBB3098243.1"/>
    <property type="molecule type" value="Genomic_DNA"/>
</dbReference>
<name>A0A7W5FH29_9ACTN</name>
<protein>
    <submittedName>
        <fullName evidence="1">Uncharacterized protein</fullName>
    </submittedName>
</protein>
<keyword evidence="2" id="KW-1185">Reference proteome</keyword>
<dbReference type="RefSeq" id="WP_183224134.1">
    <property type="nucleotide sequence ID" value="NZ_BMPW01000016.1"/>
</dbReference>
<dbReference type="AlphaFoldDB" id="A0A7W5FH29"/>
<evidence type="ECO:0000313" key="1">
    <source>
        <dbReference type="EMBL" id="MBB3098243.1"/>
    </source>
</evidence>
<comment type="caution">
    <text evidence="1">The sequence shown here is derived from an EMBL/GenBank/DDBJ whole genome shotgun (WGS) entry which is preliminary data.</text>
</comment>
<organism evidence="1 2">
    <name type="scientific">Actinoplanes campanulatus</name>
    <dbReference type="NCBI Taxonomy" id="113559"/>
    <lineage>
        <taxon>Bacteria</taxon>
        <taxon>Bacillati</taxon>
        <taxon>Actinomycetota</taxon>
        <taxon>Actinomycetes</taxon>
        <taxon>Micromonosporales</taxon>
        <taxon>Micromonosporaceae</taxon>
        <taxon>Actinoplanes</taxon>
    </lineage>
</organism>
<accession>A0A7W5FH29</accession>
<reference evidence="1 2" key="1">
    <citation type="submission" date="2020-08" db="EMBL/GenBank/DDBJ databases">
        <title>Genomic Encyclopedia of Type Strains, Phase III (KMG-III): the genomes of soil and plant-associated and newly described type strains.</title>
        <authorList>
            <person name="Whitman W."/>
        </authorList>
    </citation>
    <scope>NUCLEOTIDE SEQUENCE [LARGE SCALE GENOMIC DNA]</scope>
    <source>
        <strain evidence="1 2">CECT 3287</strain>
    </source>
</reference>
<proteinExistence type="predicted"/>